<dbReference type="GeneID" id="54290626"/>
<keyword evidence="2" id="KW-0732">Signal</keyword>
<dbReference type="InterPro" id="IPR001144">
    <property type="entry name" value="Enterotoxin_A"/>
</dbReference>
<evidence type="ECO:0000313" key="7">
    <source>
        <dbReference type="Proteomes" id="UP000799778"/>
    </source>
</evidence>
<dbReference type="Proteomes" id="UP000799778">
    <property type="component" value="Unassembled WGS sequence"/>
</dbReference>
<dbReference type="AlphaFoldDB" id="A0A6A5XN35"/>
<dbReference type="SUPFAM" id="SSF56399">
    <property type="entry name" value="ADP-ribosylation"/>
    <property type="match status" value="1"/>
</dbReference>
<evidence type="ECO:0000256" key="4">
    <source>
        <dbReference type="ARBA" id="ARBA00023157"/>
    </source>
</evidence>
<dbReference type="Pfam" id="PF01375">
    <property type="entry name" value="Enterotoxin_a"/>
    <property type="match status" value="1"/>
</dbReference>
<dbReference type="GO" id="GO:0090729">
    <property type="term" value="F:toxin activity"/>
    <property type="evidence" value="ECO:0007669"/>
    <property type="project" value="UniProtKB-KW"/>
</dbReference>
<evidence type="ECO:0000256" key="2">
    <source>
        <dbReference type="ARBA" id="ARBA00022729"/>
    </source>
</evidence>
<evidence type="ECO:0000313" key="6">
    <source>
        <dbReference type="EMBL" id="KAF2014685.1"/>
    </source>
</evidence>
<feature type="region of interest" description="Disordered" evidence="5">
    <location>
        <begin position="106"/>
        <end position="128"/>
    </location>
</feature>
<evidence type="ECO:0000256" key="3">
    <source>
        <dbReference type="ARBA" id="ARBA00023026"/>
    </source>
</evidence>
<keyword evidence="7" id="KW-1185">Reference proteome</keyword>
<protein>
    <submittedName>
        <fullName evidence="6">ADP-ribosylation</fullName>
    </submittedName>
</protein>
<organism evidence="6 7">
    <name type="scientific">Aaosphaeria arxii CBS 175.79</name>
    <dbReference type="NCBI Taxonomy" id="1450172"/>
    <lineage>
        <taxon>Eukaryota</taxon>
        <taxon>Fungi</taxon>
        <taxon>Dikarya</taxon>
        <taxon>Ascomycota</taxon>
        <taxon>Pezizomycotina</taxon>
        <taxon>Dothideomycetes</taxon>
        <taxon>Pleosporomycetidae</taxon>
        <taxon>Pleosporales</taxon>
        <taxon>Pleosporales incertae sedis</taxon>
        <taxon>Aaosphaeria</taxon>
    </lineage>
</organism>
<accession>A0A6A5XN35</accession>
<keyword evidence="3" id="KW-0843">Virulence</keyword>
<sequence>MGWLGLGEEVDGFVSTTSDYGTARYFFGRYSGGYIYKIKASRNLIDVSKTLGRHYRHKSEYEYAVKDIPMDQVMGWYTFSLGGHLDGDFEANDDAFYKKNAPSLSSRKYNEKYGGQTDGGAQNSVAGFPENHEAWTESPWKEISPYKSKKAKNAREILKE</sequence>
<evidence type="ECO:0000256" key="1">
    <source>
        <dbReference type="ARBA" id="ARBA00022656"/>
    </source>
</evidence>
<evidence type="ECO:0000256" key="5">
    <source>
        <dbReference type="SAM" id="MobiDB-lite"/>
    </source>
</evidence>
<dbReference type="RefSeq" id="XP_033383024.1">
    <property type="nucleotide sequence ID" value="XM_033533229.1"/>
</dbReference>
<dbReference type="EMBL" id="ML978070">
    <property type="protein sequence ID" value="KAF2014685.1"/>
    <property type="molecule type" value="Genomic_DNA"/>
</dbReference>
<proteinExistence type="predicted"/>
<dbReference type="Gene3D" id="3.90.210.10">
    <property type="entry name" value="Heat-Labile Enterotoxin, subunit A"/>
    <property type="match status" value="1"/>
</dbReference>
<gene>
    <name evidence="6" type="ORF">BU24DRAFT_482253</name>
</gene>
<keyword evidence="1" id="KW-0800">Toxin</keyword>
<dbReference type="OrthoDB" id="3794605at2759"/>
<keyword evidence="4" id="KW-1015">Disulfide bond</keyword>
<name>A0A6A5XN35_9PLEO</name>
<reference evidence="6" key="1">
    <citation type="journal article" date="2020" name="Stud. Mycol.">
        <title>101 Dothideomycetes genomes: a test case for predicting lifestyles and emergence of pathogens.</title>
        <authorList>
            <person name="Haridas S."/>
            <person name="Albert R."/>
            <person name="Binder M."/>
            <person name="Bloem J."/>
            <person name="Labutti K."/>
            <person name="Salamov A."/>
            <person name="Andreopoulos B."/>
            <person name="Baker S."/>
            <person name="Barry K."/>
            <person name="Bills G."/>
            <person name="Bluhm B."/>
            <person name="Cannon C."/>
            <person name="Castanera R."/>
            <person name="Culley D."/>
            <person name="Daum C."/>
            <person name="Ezra D."/>
            <person name="Gonzalez J."/>
            <person name="Henrissat B."/>
            <person name="Kuo A."/>
            <person name="Liang C."/>
            <person name="Lipzen A."/>
            <person name="Lutzoni F."/>
            <person name="Magnuson J."/>
            <person name="Mondo S."/>
            <person name="Nolan M."/>
            <person name="Ohm R."/>
            <person name="Pangilinan J."/>
            <person name="Park H.-J."/>
            <person name="Ramirez L."/>
            <person name="Alfaro M."/>
            <person name="Sun H."/>
            <person name="Tritt A."/>
            <person name="Yoshinaga Y."/>
            <person name="Zwiers L.-H."/>
            <person name="Turgeon B."/>
            <person name="Goodwin S."/>
            <person name="Spatafora J."/>
            <person name="Crous P."/>
            <person name="Grigoriev I."/>
        </authorList>
    </citation>
    <scope>NUCLEOTIDE SEQUENCE</scope>
    <source>
        <strain evidence="6">CBS 175.79</strain>
    </source>
</reference>